<feature type="domain" description="Methyltransferase type 12" evidence="2">
    <location>
        <begin position="224"/>
        <end position="327"/>
    </location>
</feature>
<evidence type="ECO:0000256" key="1">
    <source>
        <dbReference type="ARBA" id="ARBA00022679"/>
    </source>
</evidence>
<dbReference type="GO" id="GO:0008168">
    <property type="term" value="F:methyltransferase activity"/>
    <property type="evidence" value="ECO:0007669"/>
    <property type="project" value="UniProtKB-KW"/>
</dbReference>
<organism evidence="3 4">
    <name type="scientific">Colletotrichum kahawae</name>
    <name type="common">Coffee berry disease fungus</name>
    <dbReference type="NCBI Taxonomy" id="34407"/>
    <lineage>
        <taxon>Eukaryota</taxon>
        <taxon>Fungi</taxon>
        <taxon>Dikarya</taxon>
        <taxon>Ascomycota</taxon>
        <taxon>Pezizomycotina</taxon>
        <taxon>Sordariomycetes</taxon>
        <taxon>Hypocreomycetidae</taxon>
        <taxon>Glomerellales</taxon>
        <taxon>Glomerellaceae</taxon>
        <taxon>Colletotrichum</taxon>
        <taxon>Colletotrichum gloeosporioides species complex</taxon>
    </lineage>
</organism>
<dbReference type="SUPFAM" id="SSF53335">
    <property type="entry name" value="S-adenosyl-L-methionine-dependent methyltransferases"/>
    <property type="match status" value="1"/>
</dbReference>
<evidence type="ECO:0000313" key="3">
    <source>
        <dbReference type="EMBL" id="KAK2729152.1"/>
    </source>
</evidence>
<sequence length="412" mass="46464">MASDGIYTYPHAKASAKGPSISRSAILKAFNQTRKSTSQVIADAGFVGYMEQVHPKHAELCRVLIVEALRKQGTDLQKYHEGQSLYMQRPARGAPENHWESCLVLLSAADWIFIKPNDITRTSVAIPHQSSRDLARSLVDEYPHFESLTHLIQHAGDRLVEIWEGKCDGSHIYDKGIGRRLAEKFYSIDSSNAAFHNLIKDFLQRIVSNYAFHDTDDTKLRVKEIGAGMGGVATWLAPLLKEKVGISKATYSFTDISEKYVLQAREKFTRTTYNKFMDFKATDVEQPPEPCVAGTEDIIVAVNVIRETSDIVQSLKNIRQCLREEGGIVLLLETTELDCCWTDFLFGFTESWWNRKDKREQALQCEVEWRKAFFEAGFTIVGQTTDSCGDSGFQKLFMACTHPKDSAKSPKA</sequence>
<keyword evidence="1" id="KW-0808">Transferase</keyword>
<dbReference type="GO" id="GO:0032259">
    <property type="term" value="P:methylation"/>
    <property type="evidence" value="ECO:0007669"/>
    <property type="project" value="UniProtKB-KW"/>
</dbReference>
<dbReference type="Pfam" id="PF08242">
    <property type="entry name" value="Methyltransf_12"/>
    <property type="match status" value="1"/>
</dbReference>
<dbReference type="AlphaFoldDB" id="A0AAE0CX63"/>
<dbReference type="PANTHER" id="PTHR45681">
    <property type="entry name" value="POLYKETIDE SYNTHASE 44-RELATED"/>
    <property type="match status" value="1"/>
</dbReference>
<accession>A0AAE0CX63</accession>
<reference evidence="3" key="1">
    <citation type="submission" date="2023-02" db="EMBL/GenBank/DDBJ databases">
        <title>Colletotrichum kahawae CIFC_Que2 genome sequencing and assembly.</title>
        <authorList>
            <person name="Baroncelli R."/>
        </authorList>
    </citation>
    <scope>NUCLEOTIDE SEQUENCE</scope>
    <source>
        <strain evidence="3">CIFC_Que2</strain>
    </source>
</reference>
<comment type="caution">
    <text evidence="3">The sequence shown here is derived from an EMBL/GenBank/DDBJ whole genome shotgun (WGS) entry which is preliminary data.</text>
</comment>
<dbReference type="Proteomes" id="UP001281614">
    <property type="component" value="Unassembled WGS sequence"/>
</dbReference>
<dbReference type="EMBL" id="VYYT01000832">
    <property type="protein sequence ID" value="KAK2729152.1"/>
    <property type="molecule type" value="Genomic_DNA"/>
</dbReference>
<keyword evidence="3" id="KW-0489">Methyltransferase</keyword>
<dbReference type="InterPro" id="IPR050444">
    <property type="entry name" value="Polyketide_Synthase"/>
</dbReference>
<dbReference type="Gene3D" id="3.40.50.150">
    <property type="entry name" value="Vaccinia Virus protein VP39"/>
    <property type="match status" value="1"/>
</dbReference>
<dbReference type="InterPro" id="IPR013217">
    <property type="entry name" value="Methyltransf_12"/>
</dbReference>
<name>A0AAE0CX63_COLKA</name>
<gene>
    <name evidence="3" type="ORF">CKAH01_10465</name>
</gene>
<evidence type="ECO:0000259" key="2">
    <source>
        <dbReference type="Pfam" id="PF08242"/>
    </source>
</evidence>
<dbReference type="InterPro" id="IPR029063">
    <property type="entry name" value="SAM-dependent_MTases_sf"/>
</dbReference>
<dbReference type="PANTHER" id="PTHR45681:SF6">
    <property type="entry name" value="POLYKETIDE SYNTHASE 37"/>
    <property type="match status" value="1"/>
</dbReference>
<keyword evidence="4" id="KW-1185">Reference proteome</keyword>
<proteinExistence type="predicted"/>
<protein>
    <submittedName>
        <fullName evidence="3">Methyltransferase domain-containing protein</fullName>
    </submittedName>
</protein>
<evidence type="ECO:0000313" key="4">
    <source>
        <dbReference type="Proteomes" id="UP001281614"/>
    </source>
</evidence>